<dbReference type="InterPro" id="IPR016084">
    <property type="entry name" value="Haem_Oase-like_multi-hlx"/>
</dbReference>
<keyword evidence="2" id="KW-0479">Metal-binding</keyword>
<protein>
    <submittedName>
        <fullName evidence="4">Heme-binding peroxidase</fullName>
    </submittedName>
</protein>
<dbReference type="AlphaFoldDB" id="A0A0B4HVX6"/>
<comment type="caution">
    <text evidence="4">The sequence shown here is derived from an EMBL/GenBank/DDBJ whole genome shotgun (WGS) entry which is preliminary data.</text>
</comment>
<accession>A0A0B4HVX6</accession>
<gene>
    <name evidence="4" type="ORF">MGU_09075</name>
</gene>
<dbReference type="InterPro" id="IPR002051">
    <property type="entry name" value="Haem_Oase"/>
</dbReference>
<keyword evidence="5" id="KW-1185">Reference proteome</keyword>
<dbReference type="OrthoDB" id="652091at2759"/>
<dbReference type="InterPro" id="IPR016053">
    <property type="entry name" value="Haem_Oase-like"/>
</dbReference>
<dbReference type="CDD" id="cd19165">
    <property type="entry name" value="HemeO"/>
    <property type="match status" value="1"/>
</dbReference>
<evidence type="ECO:0000313" key="4">
    <source>
        <dbReference type="EMBL" id="KID83689.1"/>
    </source>
</evidence>
<dbReference type="GO" id="GO:0004601">
    <property type="term" value="F:peroxidase activity"/>
    <property type="evidence" value="ECO:0007669"/>
    <property type="project" value="UniProtKB-KW"/>
</dbReference>
<dbReference type="Proteomes" id="UP000031192">
    <property type="component" value="Unassembled WGS sequence"/>
</dbReference>
<dbReference type="GO" id="GO:0046872">
    <property type="term" value="F:metal ion binding"/>
    <property type="evidence" value="ECO:0007669"/>
    <property type="project" value="UniProtKB-KW"/>
</dbReference>
<dbReference type="EMBL" id="AZNH01000055">
    <property type="protein sequence ID" value="KID83689.1"/>
    <property type="molecule type" value="Genomic_DNA"/>
</dbReference>
<evidence type="ECO:0000256" key="2">
    <source>
        <dbReference type="ARBA" id="ARBA00022723"/>
    </source>
</evidence>
<dbReference type="PANTHER" id="PTHR10720">
    <property type="entry name" value="HEME OXYGENASE"/>
    <property type="match status" value="1"/>
</dbReference>
<organism evidence="4 5">
    <name type="scientific">Metarhizium guizhouense (strain ARSEF 977)</name>
    <dbReference type="NCBI Taxonomy" id="1276136"/>
    <lineage>
        <taxon>Eukaryota</taxon>
        <taxon>Fungi</taxon>
        <taxon>Dikarya</taxon>
        <taxon>Ascomycota</taxon>
        <taxon>Pezizomycotina</taxon>
        <taxon>Sordariomycetes</taxon>
        <taxon>Hypocreomycetidae</taxon>
        <taxon>Hypocreales</taxon>
        <taxon>Clavicipitaceae</taxon>
        <taxon>Metarhizium</taxon>
    </lineage>
</organism>
<dbReference type="SUPFAM" id="SSF48613">
    <property type="entry name" value="Heme oxygenase-like"/>
    <property type="match status" value="1"/>
</dbReference>
<dbReference type="Gene3D" id="1.20.910.10">
    <property type="entry name" value="Heme oxygenase-like"/>
    <property type="match status" value="1"/>
</dbReference>
<dbReference type="Pfam" id="PF01126">
    <property type="entry name" value="Heme_oxygenase"/>
    <property type="match status" value="1"/>
</dbReference>
<proteinExistence type="predicted"/>
<keyword evidence="3" id="KW-0408">Iron</keyword>
<reference evidence="4 5" key="1">
    <citation type="journal article" date="2014" name="Proc. Natl. Acad. Sci. U.S.A.">
        <title>Trajectory and genomic determinants of fungal-pathogen speciation and host adaptation.</title>
        <authorList>
            <person name="Hu X."/>
            <person name="Xiao G."/>
            <person name="Zheng P."/>
            <person name="Shang Y."/>
            <person name="Su Y."/>
            <person name="Zhang X."/>
            <person name="Liu X."/>
            <person name="Zhan S."/>
            <person name="St Leger R.J."/>
            <person name="Wang C."/>
        </authorList>
    </citation>
    <scope>NUCLEOTIDE SEQUENCE [LARGE SCALE GENOMIC DNA]</scope>
    <source>
        <strain evidence="4 5">ARSEF 977</strain>
    </source>
</reference>
<evidence type="ECO:0000256" key="3">
    <source>
        <dbReference type="ARBA" id="ARBA00023004"/>
    </source>
</evidence>
<keyword evidence="1" id="KW-0349">Heme</keyword>
<name>A0A0B4HVX6_METGA</name>
<evidence type="ECO:0000256" key="1">
    <source>
        <dbReference type="ARBA" id="ARBA00022617"/>
    </source>
</evidence>
<keyword evidence="4" id="KW-0575">Peroxidase</keyword>
<keyword evidence="4" id="KW-0560">Oxidoreductase</keyword>
<dbReference type="PANTHER" id="PTHR10720:SF0">
    <property type="entry name" value="HEME OXYGENASE"/>
    <property type="match status" value="1"/>
</dbReference>
<evidence type="ECO:0000313" key="5">
    <source>
        <dbReference type="Proteomes" id="UP000031192"/>
    </source>
</evidence>
<dbReference type="GO" id="GO:0006788">
    <property type="term" value="P:heme oxidation"/>
    <property type="evidence" value="ECO:0007669"/>
    <property type="project" value="InterPro"/>
</dbReference>
<dbReference type="HOGENOM" id="CLU_038284_0_1_1"/>
<dbReference type="GO" id="GO:0004392">
    <property type="term" value="F:heme oxygenase (decyclizing) activity"/>
    <property type="evidence" value="ECO:0007669"/>
    <property type="project" value="InterPro"/>
</dbReference>
<sequence length="261" mass="29442">MGDIDLPSKIKEVIREVHGKVNRLNTARIPLCLPPRTKSPAIYTLGLSRYAEIFLGLEKVWHDLIGDASECMGNMSHEPSSYKSDKERVQAALRIIYLPELLRTKRLRADFAALKLLDPEMANLDSGGGNAGSEFRKYIEQDVSTRPHLLVAYVWIMYQALFNGGHFIRAQLLKAGPEFWGLSADEADLTALPPPLSFWRVQEAECVEARFRDCVVAADKLLTEIERREILDEALEVFRRCELITLQLDEDAARGAAFEPS</sequence>